<dbReference type="SUPFAM" id="SSF51556">
    <property type="entry name" value="Metallo-dependent hydrolases"/>
    <property type="match status" value="1"/>
</dbReference>
<dbReference type="Proteomes" id="UP000319746">
    <property type="component" value="Unassembled WGS sequence"/>
</dbReference>
<dbReference type="OrthoDB" id="3173428at2"/>
<dbReference type="InterPro" id="IPR033932">
    <property type="entry name" value="YtcJ-like"/>
</dbReference>
<dbReference type="GO" id="GO:0016810">
    <property type="term" value="F:hydrolase activity, acting on carbon-nitrogen (but not peptide) bonds"/>
    <property type="evidence" value="ECO:0007669"/>
    <property type="project" value="InterPro"/>
</dbReference>
<dbReference type="AlphaFoldDB" id="A0A543ANG7"/>
<evidence type="ECO:0000259" key="1">
    <source>
        <dbReference type="Pfam" id="PF07969"/>
    </source>
</evidence>
<organism evidence="2 3">
    <name type="scientific">Enteractinococcus coprophilus</name>
    <dbReference type="NCBI Taxonomy" id="1027633"/>
    <lineage>
        <taxon>Bacteria</taxon>
        <taxon>Bacillati</taxon>
        <taxon>Actinomycetota</taxon>
        <taxon>Actinomycetes</taxon>
        <taxon>Micrococcales</taxon>
        <taxon>Micrococcaceae</taxon>
    </lineage>
</organism>
<proteinExistence type="predicted"/>
<dbReference type="InterPro" id="IPR032466">
    <property type="entry name" value="Metal_Hydrolase"/>
</dbReference>
<dbReference type="PANTHER" id="PTHR22642">
    <property type="entry name" value="IMIDAZOLONEPROPIONASE"/>
    <property type="match status" value="1"/>
</dbReference>
<accession>A0A543ANG7</accession>
<dbReference type="CDD" id="cd01300">
    <property type="entry name" value="YtcJ_like"/>
    <property type="match status" value="1"/>
</dbReference>
<dbReference type="Gene3D" id="3.10.310.70">
    <property type="match status" value="1"/>
</dbReference>
<dbReference type="Gene3D" id="2.30.40.10">
    <property type="entry name" value="Urease, subunit C, domain 1"/>
    <property type="match status" value="1"/>
</dbReference>
<dbReference type="RefSeq" id="WP_141864543.1">
    <property type="nucleotide sequence ID" value="NZ_BAABAN010000016.1"/>
</dbReference>
<name>A0A543ANG7_9MICC</name>
<feature type="domain" description="Amidohydrolase 3" evidence="1">
    <location>
        <begin position="53"/>
        <end position="545"/>
    </location>
</feature>
<evidence type="ECO:0000313" key="2">
    <source>
        <dbReference type="EMBL" id="TQL74122.1"/>
    </source>
</evidence>
<evidence type="ECO:0000313" key="3">
    <source>
        <dbReference type="Proteomes" id="UP000319746"/>
    </source>
</evidence>
<dbReference type="InterPro" id="IPR013108">
    <property type="entry name" value="Amidohydro_3"/>
</dbReference>
<sequence length="551" mass="58295">MRLDTLIYNAEVLTGDRARPRASRIGIWQGLIVGLDEQLDPLLQGPDAASPLQVFDAKGACIVAGFNDVHAHSVWFGQTLLDIDLAEVTTPDDVYAAIALRIADMEADEWVICSNFNPLQLTGSLDRDRLDGVALGRPVLIKHRSGHAYTVNGVALGLAGIDEYPTTQPEGGEIVTDDRGRATGLLDENAMRAVQDLLQPEAFGSVAEALAAASKHYLTEGLTSVTDAGIAGGWIGHTPREFAAYQLAADRGLLKHRAQTMITIDALHDLPGHAHDPAARGLDAGIRSGVGDDRLQIGPVKVFTDGSLLGATAAMTEGYAHCQHHHGYMQGDPETMRTAVIEAAGAGWALALHAIGDAAIDFAIETITEARRIHGPGPMPDRIEHGGVVRDDQIALMAAQKIVLVPQPYFISVFGEGMLHNLGPDRATLSYPARRLLDAGMILPGSSDRPVAHGAPLAVIQAFAQRLTEAGNPYGSNERVTVAQALHAYTVGSARATGWGHNKGTLANGYLADLVVLGAHPLDVPVTEVAHIPIVATMVGGVIVYGQLDAH</sequence>
<protein>
    <recommendedName>
        <fullName evidence="1">Amidohydrolase 3 domain-containing protein</fullName>
    </recommendedName>
</protein>
<dbReference type="InterPro" id="IPR011059">
    <property type="entry name" value="Metal-dep_hydrolase_composite"/>
</dbReference>
<dbReference type="PANTHER" id="PTHR22642:SF2">
    <property type="entry name" value="PROTEIN LONG AFTER FAR-RED 3"/>
    <property type="match status" value="1"/>
</dbReference>
<gene>
    <name evidence="2" type="ORF">FB556_0575</name>
</gene>
<dbReference type="EMBL" id="VFOU01000001">
    <property type="protein sequence ID" value="TQL74122.1"/>
    <property type="molecule type" value="Genomic_DNA"/>
</dbReference>
<keyword evidence="3" id="KW-1185">Reference proteome</keyword>
<dbReference type="Gene3D" id="3.20.20.140">
    <property type="entry name" value="Metal-dependent hydrolases"/>
    <property type="match status" value="1"/>
</dbReference>
<dbReference type="SUPFAM" id="SSF51338">
    <property type="entry name" value="Composite domain of metallo-dependent hydrolases"/>
    <property type="match status" value="1"/>
</dbReference>
<reference evidence="2 3" key="1">
    <citation type="submission" date="2019-06" db="EMBL/GenBank/DDBJ databases">
        <title>Sequencing the genomes of 1000 actinobacteria strains.</title>
        <authorList>
            <person name="Klenk H.-P."/>
        </authorList>
    </citation>
    <scope>NUCLEOTIDE SEQUENCE [LARGE SCALE GENOMIC DNA]</scope>
    <source>
        <strain evidence="2 3">DSM 24083</strain>
    </source>
</reference>
<dbReference type="Pfam" id="PF07969">
    <property type="entry name" value="Amidohydro_3"/>
    <property type="match status" value="1"/>
</dbReference>
<comment type="caution">
    <text evidence="2">The sequence shown here is derived from an EMBL/GenBank/DDBJ whole genome shotgun (WGS) entry which is preliminary data.</text>
</comment>